<dbReference type="EMBL" id="CAHIKZ030000422">
    <property type="protein sequence ID" value="CAE1173447.1"/>
    <property type="molecule type" value="Genomic_DNA"/>
</dbReference>
<organism evidence="3 4">
    <name type="scientific">Acanthosepion pharaonis</name>
    <name type="common">Pharaoh cuttlefish</name>
    <name type="synonym">Sepia pharaonis</name>
    <dbReference type="NCBI Taxonomy" id="158019"/>
    <lineage>
        <taxon>Eukaryota</taxon>
        <taxon>Metazoa</taxon>
        <taxon>Spiralia</taxon>
        <taxon>Lophotrochozoa</taxon>
        <taxon>Mollusca</taxon>
        <taxon>Cephalopoda</taxon>
        <taxon>Coleoidea</taxon>
        <taxon>Decapodiformes</taxon>
        <taxon>Sepiida</taxon>
        <taxon>Sepiina</taxon>
        <taxon>Sepiidae</taxon>
        <taxon>Acanthosepion</taxon>
    </lineage>
</organism>
<protein>
    <submittedName>
        <fullName evidence="3">Uncharacterized protein</fullName>
    </submittedName>
</protein>
<comment type="caution">
    <text evidence="3">The sequence shown here is derived from an EMBL/GenBank/DDBJ whole genome shotgun (WGS) entry which is preliminary data.</text>
</comment>
<feature type="transmembrane region" description="Helical" evidence="1">
    <location>
        <begin position="88"/>
        <end position="111"/>
    </location>
</feature>
<feature type="transmembrane region" description="Helical" evidence="1">
    <location>
        <begin position="259"/>
        <end position="280"/>
    </location>
</feature>
<feature type="transmembrane region" description="Helical" evidence="1">
    <location>
        <begin position="204"/>
        <end position="225"/>
    </location>
</feature>
<name>A0A812BAE4_ACAPH</name>
<accession>A0A812BAE4</accession>
<feature type="signal peptide" evidence="2">
    <location>
        <begin position="1"/>
        <end position="23"/>
    </location>
</feature>
<feature type="transmembrane region" description="Helical" evidence="1">
    <location>
        <begin position="155"/>
        <end position="173"/>
    </location>
</feature>
<reference evidence="3" key="1">
    <citation type="submission" date="2021-01" db="EMBL/GenBank/DDBJ databases">
        <authorList>
            <person name="Li R."/>
            <person name="Bekaert M."/>
        </authorList>
    </citation>
    <scope>NUCLEOTIDE SEQUENCE</scope>
    <source>
        <strain evidence="3">Farmed</strain>
    </source>
</reference>
<keyword evidence="4" id="KW-1185">Reference proteome</keyword>
<dbReference type="AlphaFoldDB" id="A0A812BAE4"/>
<feature type="transmembrane region" description="Helical" evidence="1">
    <location>
        <begin position="326"/>
        <end position="346"/>
    </location>
</feature>
<keyword evidence="1" id="KW-0812">Transmembrane</keyword>
<sequence length="354" mass="40810">MSSFNSSILLLLLFLCWSLCVLSRAWSSFYSSFNSSILLLLFFFVGLLCSVLQFIHIIIIISCWSGLGPRCNSISFSRNMSSSIHPYYYYYLLVFSAGNMSSFSIHPYYYYYFFVGLLCSGNVFFQFIHIIIIISFCWSLVFYPRLQGLGSTTRALVVFFSIHCNYMLLLCSVPGNLYVFFQFIHIIIYYFFCWSLVEHVFFLFIHIIIIISLLVSLCSVLQVWVHACNSMLVSPAGLGPNSMLLGLGPRCNSMFLGKYVFQFIHIIIIISLFVSLVSVLRAWSTEHVFFQFIHVIIIIYFFVGLLCSYPAGLGPYCNSMFLLGNVFFQFIHIIIIISFCWSLYVLSCRAWSTL</sequence>
<keyword evidence="1" id="KW-1133">Transmembrane helix</keyword>
<evidence type="ECO:0000313" key="3">
    <source>
        <dbReference type="EMBL" id="CAE1173447.1"/>
    </source>
</evidence>
<dbReference type="Proteomes" id="UP000597762">
    <property type="component" value="Unassembled WGS sequence"/>
</dbReference>
<evidence type="ECO:0000313" key="4">
    <source>
        <dbReference type="Proteomes" id="UP000597762"/>
    </source>
</evidence>
<feature type="chain" id="PRO_5032978328" evidence="2">
    <location>
        <begin position="24"/>
        <end position="354"/>
    </location>
</feature>
<feature type="transmembrane region" description="Helical" evidence="1">
    <location>
        <begin position="179"/>
        <end position="197"/>
    </location>
</feature>
<proteinExistence type="predicted"/>
<evidence type="ECO:0000256" key="1">
    <source>
        <dbReference type="SAM" id="Phobius"/>
    </source>
</evidence>
<keyword evidence="2" id="KW-0732">Signal</keyword>
<evidence type="ECO:0000256" key="2">
    <source>
        <dbReference type="SAM" id="SignalP"/>
    </source>
</evidence>
<keyword evidence="1" id="KW-0472">Membrane</keyword>
<feature type="transmembrane region" description="Helical" evidence="1">
    <location>
        <begin position="123"/>
        <end position="143"/>
    </location>
</feature>
<gene>
    <name evidence="3" type="ORF">SPHA_12634</name>
</gene>
<feature type="transmembrane region" description="Helical" evidence="1">
    <location>
        <begin position="292"/>
        <end position="311"/>
    </location>
</feature>
<feature type="transmembrane region" description="Helical" evidence="1">
    <location>
        <begin position="37"/>
        <end position="67"/>
    </location>
</feature>